<feature type="domain" description="AAA+ ATPase" evidence="1">
    <location>
        <begin position="151"/>
        <end position="295"/>
    </location>
</feature>
<gene>
    <name evidence="2" type="ORF">SIID45300_01131</name>
</gene>
<keyword evidence="3" id="KW-1185">Reference proteome</keyword>
<comment type="caution">
    <text evidence="2">The sequence shown here is derived from an EMBL/GenBank/DDBJ whole genome shotgun (WGS) entry which is preliminary data.</text>
</comment>
<dbReference type="InterPro" id="IPR003593">
    <property type="entry name" value="AAA+_ATPase"/>
</dbReference>
<proteinExistence type="predicted"/>
<organism evidence="2 3">
    <name type="scientific">Candidatus Magnetaquiglobus chichijimensis</name>
    <dbReference type="NCBI Taxonomy" id="3141448"/>
    <lineage>
        <taxon>Bacteria</taxon>
        <taxon>Pseudomonadati</taxon>
        <taxon>Pseudomonadota</taxon>
        <taxon>Magnetococcia</taxon>
        <taxon>Magnetococcales</taxon>
        <taxon>Candidatus Magnetaquicoccaceae</taxon>
        <taxon>Candidatus Magnetaquiglobus</taxon>
    </lineage>
</organism>
<protein>
    <recommendedName>
        <fullName evidence="1">AAA+ ATPase domain-containing protein</fullName>
    </recommendedName>
</protein>
<dbReference type="Proteomes" id="UP001628193">
    <property type="component" value="Unassembled WGS sequence"/>
</dbReference>
<dbReference type="Gene3D" id="3.40.50.300">
    <property type="entry name" value="P-loop containing nucleotide triphosphate hydrolases"/>
    <property type="match status" value="1"/>
</dbReference>
<reference evidence="2 3" key="2">
    <citation type="submission" date="2024-09" db="EMBL/GenBank/DDBJ databases">
        <title>Draft genome sequence of Candidatus Magnetaquicoccaceae bacterium FCR-1.</title>
        <authorList>
            <person name="Shimoshige H."/>
            <person name="Shimamura S."/>
            <person name="Taoka A."/>
            <person name="Kobayashi H."/>
            <person name="Maekawa T."/>
        </authorList>
    </citation>
    <scope>NUCLEOTIDE SEQUENCE [LARGE SCALE GENOMIC DNA]</scope>
    <source>
        <strain evidence="2 3">FCR-1</strain>
    </source>
</reference>
<name>A0ABQ0C7F8_9PROT</name>
<accession>A0ABQ0C7F8</accession>
<dbReference type="RefSeq" id="WP_420904540.1">
    <property type="nucleotide sequence ID" value="NZ_BAAFGK010000004.1"/>
</dbReference>
<sequence>MTPDMPSDIATFLATAPIAPRTRRLLTAAPLENPAPEPHPDGGMARFRKAIRALPDPDGRHQPDSSWLELHHGYVEQLRQPLFPVHQRPRNQEPTLTPPSLVTAFLPPAYRAVVHTHDQRHYDDPTFWDSIELRQDLGHLLLAWLLSDQSALTPLVIIGPTGSGKTHLTRILAGHLSASLFHPVRLVLGSVDAQATIQGQIEEQLRQDLGRKIEWGPLSRSARARHPVVLLDGMNELLGADERVFRDYPEKARRFQELESSLGRPVRLILTSRTEVIDRADLPDGAMVLRLEPFDAMRRDRWIRLWNRANRDYFRASGVEPLRPPDNPALRQLAEIPFHLALMAVLDADGNPLHACDALTSFELHQRIVQRFVARTLPSGCPDERLHQEQKRLGAVAVGMFHRRALSIRADEIAADAPFFPQEADTGSSPSEVLPLPQLLEQLFFVHVERRDKRSRPGALGRGKEPPNHGYAFWHATFGEFLTADCLLRLTRDEAQRICRERRGRNRATRKLAEERFRDPMTTPEAWMAPLIHTPLIDRPGILAMLRERAKGCWLMDKGERGAGLDRENFLVVVDEMIQGQLHWILHGHTLPPLMTDGRLPWSPRPPLLGYLAIYALNLIILRSLLDPEGWIFDEGMHGIEGGVPAWERLNHVWRAWFTDEHLDHLHDFLEIRRHEGRVRIQAHPRFSRARRVVCSGTQSDPETGGT</sequence>
<dbReference type="SMART" id="SM00382">
    <property type="entry name" value="AAA"/>
    <property type="match status" value="1"/>
</dbReference>
<evidence type="ECO:0000259" key="1">
    <source>
        <dbReference type="SMART" id="SM00382"/>
    </source>
</evidence>
<dbReference type="InterPro" id="IPR027417">
    <property type="entry name" value="P-loop_NTPase"/>
</dbReference>
<reference evidence="2 3" key="1">
    <citation type="submission" date="2024-05" db="EMBL/GenBank/DDBJ databases">
        <authorList>
            <consortium name="Candidatus Magnetaquicoccaceae bacterium FCR-1 genome sequencing consortium"/>
            <person name="Shimoshige H."/>
            <person name="Shimamura S."/>
            <person name="Taoka A."/>
            <person name="Kobayashi H."/>
            <person name="Maekawa T."/>
        </authorList>
    </citation>
    <scope>NUCLEOTIDE SEQUENCE [LARGE SCALE GENOMIC DNA]</scope>
    <source>
        <strain evidence="2 3">FCR-1</strain>
    </source>
</reference>
<dbReference type="SUPFAM" id="SSF52540">
    <property type="entry name" value="P-loop containing nucleoside triphosphate hydrolases"/>
    <property type="match status" value="1"/>
</dbReference>
<dbReference type="EMBL" id="BAAFGK010000004">
    <property type="protein sequence ID" value="GAB0056819.1"/>
    <property type="molecule type" value="Genomic_DNA"/>
</dbReference>
<evidence type="ECO:0000313" key="2">
    <source>
        <dbReference type="EMBL" id="GAB0056819.1"/>
    </source>
</evidence>
<evidence type="ECO:0000313" key="3">
    <source>
        <dbReference type="Proteomes" id="UP001628193"/>
    </source>
</evidence>